<evidence type="ECO:0000313" key="2">
    <source>
        <dbReference type="EMBL" id="SHK07245.1"/>
    </source>
</evidence>
<dbReference type="PANTHER" id="PTHR10362">
    <property type="entry name" value="HISTIDINE AMMONIA-LYASE"/>
    <property type="match status" value="1"/>
</dbReference>
<dbReference type="AlphaFoldDB" id="A0A1M6PH12"/>
<dbReference type="Gene3D" id="1.10.275.10">
    <property type="entry name" value="Fumarase/aspartase (N-terminal domain)"/>
    <property type="match status" value="1"/>
</dbReference>
<keyword evidence="3" id="KW-1185">Reference proteome</keyword>
<dbReference type="SUPFAM" id="SSF48557">
    <property type="entry name" value="L-aspartase-like"/>
    <property type="match status" value="1"/>
</dbReference>
<evidence type="ECO:0000256" key="1">
    <source>
        <dbReference type="ARBA" id="ARBA00023239"/>
    </source>
</evidence>
<dbReference type="EMBL" id="FRAI01000015">
    <property type="protein sequence ID" value="SHK07245.1"/>
    <property type="molecule type" value="Genomic_DNA"/>
</dbReference>
<gene>
    <name evidence="2" type="ORF">SAMN02745227_01432</name>
</gene>
<dbReference type="Proteomes" id="UP000243547">
    <property type="component" value="Unassembled WGS sequence"/>
</dbReference>
<dbReference type="RefSeq" id="WP_159429597.1">
    <property type="nucleotide sequence ID" value="NZ_FRAI01000015.1"/>
</dbReference>
<dbReference type="InterPro" id="IPR024083">
    <property type="entry name" value="Fumarase/histidase_N"/>
</dbReference>
<protein>
    <submittedName>
        <fullName evidence="2">Aromatic amino acid lyase</fullName>
    </submittedName>
</protein>
<name>A0A1M6PH12_9FIRM</name>
<keyword evidence="1 2" id="KW-0456">Lyase</keyword>
<sequence>MEKVLLDGTSLTVEEIHKVVFENVSVALSPKGREQVLNSRKFVEEIIAEGKIVYGITTGFGKFSDVFISRENTAQLQLNLIISHACGVGEP</sequence>
<dbReference type="InterPro" id="IPR001106">
    <property type="entry name" value="Aromatic_Lyase"/>
</dbReference>
<dbReference type="Pfam" id="PF00221">
    <property type="entry name" value="Lyase_aromatic"/>
    <property type="match status" value="1"/>
</dbReference>
<dbReference type="OrthoDB" id="9806955at2"/>
<organism evidence="2 3">
    <name type="scientific">Anaerobranca californiensis DSM 14826</name>
    <dbReference type="NCBI Taxonomy" id="1120989"/>
    <lineage>
        <taxon>Bacteria</taxon>
        <taxon>Bacillati</taxon>
        <taxon>Bacillota</taxon>
        <taxon>Clostridia</taxon>
        <taxon>Eubacteriales</taxon>
        <taxon>Proteinivoracaceae</taxon>
        <taxon>Anaerobranca</taxon>
    </lineage>
</organism>
<dbReference type="STRING" id="1120989.SAMN02745227_01432"/>
<accession>A0A1M6PH12</accession>
<dbReference type="GO" id="GO:0016841">
    <property type="term" value="F:ammonia-lyase activity"/>
    <property type="evidence" value="ECO:0007669"/>
    <property type="project" value="UniProtKB-ARBA"/>
</dbReference>
<evidence type="ECO:0000313" key="3">
    <source>
        <dbReference type="Proteomes" id="UP000243547"/>
    </source>
</evidence>
<feature type="non-terminal residue" evidence="2">
    <location>
        <position position="91"/>
    </location>
</feature>
<dbReference type="InterPro" id="IPR008948">
    <property type="entry name" value="L-Aspartase-like"/>
</dbReference>
<proteinExistence type="predicted"/>
<reference evidence="3" key="1">
    <citation type="submission" date="2016-11" db="EMBL/GenBank/DDBJ databases">
        <authorList>
            <person name="Varghese N."/>
            <person name="Submissions S."/>
        </authorList>
    </citation>
    <scope>NUCLEOTIDE SEQUENCE [LARGE SCALE GENOMIC DNA]</scope>
    <source>
        <strain evidence="3">DSM 14826</strain>
    </source>
</reference>